<gene>
    <name evidence="8" type="ORF">BN946_scf184985.g103</name>
</gene>
<evidence type="ECO:0000256" key="1">
    <source>
        <dbReference type="ARBA" id="ARBA00004123"/>
    </source>
</evidence>
<dbReference type="GO" id="GO:0005666">
    <property type="term" value="C:RNA polymerase III complex"/>
    <property type="evidence" value="ECO:0007669"/>
    <property type="project" value="TreeGrafter"/>
</dbReference>
<dbReference type="PANTHER" id="PTHR11800:SF13">
    <property type="entry name" value="DNA-DIRECTED RNA POLYMERASES I AND III SUBUNIT RPAC1"/>
    <property type="match status" value="1"/>
</dbReference>
<name>A0A060SJS0_PYCCI</name>
<dbReference type="Proteomes" id="UP000029665">
    <property type="component" value="Unassembled WGS sequence"/>
</dbReference>
<dbReference type="InterPro" id="IPR001514">
    <property type="entry name" value="DNA-dir_RNA_pol_30-40kDasu_CS"/>
</dbReference>
<dbReference type="AlphaFoldDB" id="A0A060SJS0"/>
<dbReference type="STRING" id="5643.A0A060SJS0"/>
<dbReference type="OrthoDB" id="270173at2759"/>
<evidence type="ECO:0000259" key="7">
    <source>
        <dbReference type="SMART" id="SM00662"/>
    </source>
</evidence>
<dbReference type="GO" id="GO:0006351">
    <property type="term" value="P:DNA-templated transcription"/>
    <property type="evidence" value="ECO:0007669"/>
    <property type="project" value="InterPro"/>
</dbReference>
<evidence type="ECO:0000313" key="9">
    <source>
        <dbReference type="Proteomes" id="UP000029665"/>
    </source>
</evidence>
<dbReference type="InterPro" id="IPR050518">
    <property type="entry name" value="Rpo3/RPB3_RNA_Pol_subunit"/>
</dbReference>
<dbReference type="Gene3D" id="3.30.1360.10">
    <property type="entry name" value="RNA polymerase, RBP11-like subunit"/>
    <property type="match status" value="1"/>
</dbReference>
<dbReference type="HOGENOM" id="CLU_038421_0_1_1"/>
<evidence type="ECO:0000256" key="4">
    <source>
        <dbReference type="ARBA" id="ARBA00023163"/>
    </source>
</evidence>
<evidence type="ECO:0000256" key="3">
    <source>
        <dbReference type="ARBA" id="ARBA00022478"/>
    </source>
</evidence>
<dbReference type="HAMAP" id="MF_00320">
    <property type="entry name" value="RNApol_arch_Rpo3"/>
    <property type="match status" value="1"/>
</dbReference>
<dbReference type="SUPFAM" id="SSF55257">
    <property type="entry name" value="RBP11-like subunits of RNA polymerase"/>
    <property type="match status" value="1"/>
</dbReference>
<dbReference type="GO" id="GO:0003677">
    <property type="term" value="F:DNA binding"/>
    <property type="evidence" value="ECO:0007669"/>
    <property type="project" value="InterPro"/>
</dbReference>
<dbReference type="EMBL" id="CCBP010000115">
    <property type="protein sequence ID" value="CDO72683.1"/>
    <property type="molecule type" value="Genomic_DNA"/>
</dbReference>
<dbReference type="GO" id="GO:0005736">
    <property type="term" value="C:RNA polymerase I complex"/>
    <property type="evidence" value="ECO:0007669"/>
    <property type="project" value="TreeGrafter"/>
</dbReference>
<dbReference type="Pfam" id="PF01000">
    <property type="entry name" value="RNA_pol_A_bac"/>
    <property type="match status" value="1"/>
</dbReference>
<evidence type="ECO:0000256" key="5">
    <source>
        <dbReference type="ARBA" id="ARBA00023242"/>
    </source>
</evidence>
<comment type="similarity">
    <text evidence="6">Belongs to the archaeal Rpo3/eukaryotic RPB3 RNA polymerase subunit family.</text>
</comment>
<feature type="domain" description="DNA-directed RNA polymerase RpoA/D/Rpb3-type" evidence="7">
    <location>
        <begin position="66"/>
        <end position="341"/>
    </location>
</feature>
<dbReference type="InterPro" id="IPR033901">
    <property type="entry name" value="RNAPI/III_AC40"/>
</dbReference>
<keyword evidence="3" id="KW-0240">DNA-directed RNA polymerase</keyword>
<evidence type="ECO:0000256" key="2">
    <source>
        <dbReference type="ARBA" id="ARBA00022083"/>
    </source>
</evidence>
<dbReference type="SMART" id="SM00662">
    <property type="entry name" value="RPOLD"/>
    <property type="match status" value="1"/>
</dbReference>
<dbReference type="InterPro" id="IPR022842">
    <property type="entry name" value="RNAP_Rpo3/Rpb3/RPAC1"/>
</dbReference>
<reference evidence="8" key="1">
    <citation type="submission" date="2014-01" db="EMBL/GenBank/DDBJ databases">
        <title>The genome of the white-rot fungus Pycnoporus cinnabarinus: a basidiomycete model with a versatile arsenal for lignocellulosic biomass breakdown.</title>
        <authorList>
            <person name="Levasseur A."/>
            <person name="Lomascolo A."/>
            <person name="Ruiz-Duenas F.J."/>
            <person name="Uzan E."/>
            <person name="Piumi F."/>
            <person name="Kues U."/>
            <person name="Ram A.F.J."/>
            <person name="Murat C."/>
            <person name="Haon M."/>
            <person name="Benoit I."/>
            <person name="Arfi Y."/>
            <person name="Chevret D."/>
            <person name="Drula E."/>
            <person name="Kwon M.J."/>
            <person name="Gouret P."/>
            <person name="Lesage-Meessen L."/>
            <person name="Lombard V."/>
            <person name="Mariette J."/>
            <person name="Noirot C."/>
            <person name="Park J."/>
            <person name="Patyshakuliyeva A."/>
            <person name="Wieneger R.A.B."/>
            <person name="Wosten H.A.B."/>
            <person name="Martin F."/>
            <person name="Coutinho P.M."/>
            <person name="de Vries R."/>
            <person name="Martinez A.T."/>
            <person name="Klopp C."/>
            <person name="Pontarotti P."/>
            <person name="Henrissat B."/>
            <person name="Record E."/>
        </authorList>
    </citation>
    <scope>NUCLEOTIDE SEQUENCE [LARGE SCALE GENOMIC DNA]</scope>
    <source>
        <strain evidence="8">BRFM137</strain>
    </source>
</reference>
<dbReference type="Pfam" id="PF01193">
    <property type="entry name" value="RNA_pol_L"/>
    <property type="match status" value="1"/>
</dbReference>
<dbReference type="OMA" id="KKKCRAF"/>
<evidence type="ECO:0000313" key="8">
    <source>
        <dbReference type="EMBL" id="CDO72683.1"/>
    </source>
</evidence>
<keyword evidence="4" id="KW-0804">Transcription</keyword>
<protein>
    <recommendedName>
        <fullName evidence="2">DNA-directed RNA polymerases I and III subunit RPAC1</fullName>
    </recommendedName>
</protein>
<dbReference type="GO" id="GO:0003899">
    <property type="term" value="F:DNA-directed RNA polymerase activity"/>
    <property type="evidence" value="ECO:0007669"/>
    <property type="project" value="InterPro"/>
</dbReference>
<sequence>MASSSSSQLPASVYNPRRHVGVHAERVSDVASTEFPGHYPGEDHSWSLARFKENLKVSVKRLSQRSIEFDLVGVDASIANAFRRILIAEVPTIAIEDVFVWNNTSVIHDEVLAQRLGLIPLNVDPALFEFRLPGDIPYDRNTLVFQLEVECSRGKKGEIINEYVTSRDLRWVPQGEQEAVFGDLVPAATNKDIVIAKLRPGQVVHMELHAIKGVGKEHAKWSPVATATYRLHPLVLLNPSKPVPPHLAQKFASCFSPGVVQVSADGKVGSLCVSIDERHLRKETMSREVLRHKEFEGCVELKRIRDWFIFSIESEGPYTPEALFPEAIKVMRGKIASIRSAAEALLADAQDLGGGAATLASAADADGDVEMAS</sequence>
<dbReference type="GO" id="GO:0046983">
    <property type="term" value="F:protein dimerization activity"/>
    <property type="evidence" value="ECO:0007669"/>
    <property type="project" value="InterPro"/>
</dbReference>
<organism evidence="8 9">
    <name type="scientific">Pycnoporus cinnabarinus</name>
    <name type="common">Cinnabar-red polypore</name>
    <name type="synonym">Trametes cinnabarina</name>
    <dbReference type="NCBI Taxonomy" id="5643"/>
    <lineage>
        <taxon>Eukaryota</taxon>
        <taxon>Fungi</taxon>
        <taxon>Dikarya</taxon>
        <taxon>Basidiomycota</taxon>
        <taxon>Agaricomycotina</taxon>
        <taxon>Agaricomycetes</taxon>
        <taxon>Polyporales</taxon>
        <taxon>Polyporaceae</taxon>
        <taxon>Trametes</taxon>
    </lineage>
</organism>
<dbReference type="InterPro" id="IPR036643">
    <property type="entry name" value="RNApol_insert_sf"/>
</dbReference>
<proteinExistence type="inferred from homology"/>
<comment type="caution">
    <text evidence="8">The sequence shown here is derived from an EMBL/GenBank/DDBJ whole genome shotgun (WGS) entry which is preliminary data.</text>
</comment>
<dbReference type="GO" id="GO:0055029">
    <property type="term" value="C:nuclear DNA-directed RNA polymerase complex"/>
    <property type="evidence" value="ECO:0007669"/>
    <property type="project" value="UniProtKB-ARBA"/>
</dbReference>
<keyword evidence="5" id="KW-0539">Nucleus</keyword>
<comment type="subcellular location">
    <subcellularLocation>
        <location evidence="1">Nucleus</location>
    </subcellularLocation>
</comment>
<dbReference type="InterPro" id="IPR011262">
    <property type="entry name" value="DNA-dir_RNA_pol_insert"/>
</dbReference>
<dbReference type="InterPro" id="IPR036603">
    <property type="entry name" value="RBP11-like"/>
</dbReference>
<evidence type="ECO:0000256" key="6">
    <source>
        <dbReference type="ARBA" id="ARBA00025804"/>
    </source>
</evidence>
<accession>A0A060SJS0</accession>
<dbReference type="SUPFAM" id="SSF56553">
    <property type="entry name" value="Insert subdomain of RNA polymerase alpha subunit"/>
    <property type="match status" value="1"/>
</dbReference>
<keyword evidence="9" id="KW-1185">Reference proteome</keyword>
<dbReference type="PANTHER" id="PTHR11800">
    <property type="entry name" value="DNA-DIRECTED RNA POLYMERASE"/>
    <property type="match status" value="1"/>
</dbReference>
<dbReference type="Gene3D" id="2.170.120.12">
    <property type="entry name" value="DNA-directed RNA polymerase, insert domain"/>
    <property type="match status" value="1"/>
</dbReference>
<dbReference type="InterPro" id="IPR011263">
    <property type="entry name" value="DNA-dir_RNA_pol_RpoA/D/Rpb3"/>
</dbReference>
<dbReference type="CDD" id="cd07032">
    <property type="entry name" value="RNAP_I_II_AC40"/>
    <property type="match status" value="1"/>
</dbReference>
<dbReference type="PROSITE" id="PS00446">
    <property type="entry name" value="RNA_POL_D_30KD"/>
    <property type="match status" value="1"/>
</dbReference>